<dbReference type="SUPFAM" id="SSF88659">
    <property type="entry name" value="Sigma3 and sigma4 domains of RNA polymerase sigma factors"/>
    <property type="match status" value="1"/>
</dbReference>
<feature type="domain" description="RNA polymerase sigma factor 70 region 4 type 2" evidence="6">
    <location>
        <begin position="129"/>
        <end position="181"/>
    </location>
</feature>
<dbReference type="GO" id="GO:0016987">
    <property type="term" value="F:sigma factor activity"/>
    <property type="evidence" value="ECO:0007669"/>
    <property type="project" value="UniProtKB-KW"/>
</dbReference>
<dbReference type="STRING" id="1424659.SAMN05216368_12118"/>
<keyword evidence="4" id="KW-0804">Transcription</keyword>
<dbReference type="Pfam" id="PF04542">
    <property type="entry name" value="Sigma70_r2"/>
    <property type="match status" value="1"/>
</dbReference>
<accession>A0A4R8V929</accession>
<dbReference type="Proteomes" id="UP000199639">
    <property type="component" value="Unassembled WGS sequence"/>
</dbReference>
<evidence type="ECO:0000313" key="10">
    <source>
        <dbReference type="Proteomes" id="UP000298252"/>
    </source>
</evidence>
<evidence type="ECO:0000259" key="5">
    <source>
        <dbReference type="Pfam" id="PF04542"/>
    </source>
</evidence>
<comment type="similarity">
    <text evidence="1">Belongs to the sigma-70 factor family. ECF subfamily.</text>
</comment>
<dbReference type="InterPro" id="IPR039425">
    <property type="entry name" value="RNA_pol_sigma-70-like"/>
</dbReference>
<dbReference type="AlphaFoldDB" id="A0A4R8V929"/>
<keyword evidence="3" id="KW-0731">Sigma factor</keyword>
<reference evidence="7 9" key="1">
    <citation type="submission" date="2016-10" db="EMBL/GenBank/DDBJ databases">
        <authorList>
            <person name="Varghese N."/>
            <person name="Submissions S."/>
        </authorList>
    </citation>
    <scope>NUCLEOTIDE SEQUENCE [LARGE SCALE GENOMIC DNA]</scope>
    <source>
        <strain evidence="7 9">CGMCC 1.11215</strain>
    </source>
</reference>
<dbReference type="InterPro" id="IPR007627">
    <property type="entry name" value="RNA_pol_sigma70_r2"/>
</dbReference>
<dbReference type="EMBL" id="SOFD01000021">
    <property type="protein sequence ID" value="TFB78101.1"/>
    <property type="molecule type" value="Genomic_DNA"/>
</dbReference>
<keyword evidence="2" id="KW-0805">Transcription regulation</keyword>
<organism evidence="7 9">
    <name type="scientific">Cryobacterium flavum</name>
    <dbReference type="NCBI Taxonomy" id="1424659"/>
    <lineage>
        <taxon>Bacteria</taxon>
        <taxon>Bacillati</taxon>
        <taxon>Actinomycetota</taxon>
        <taxon>Actinomycetes</taxon>
        <taxon>Micrococcales</taxon>
        <taxon>Microbacteriaceae</taxon>
        <taxon>Cryobacterium</taxon>
    </lineage>
</organism>
<dbReference type="RefSeq" id="WP_092342370.1">
    <property type="nucleotide sequence ID" value="NZ_FNIB01000021.1"/>
</dbReference>
<dbReference type="GO" id="GO:0006352">
    <property type="term" value="P:DNA-templated transcription initiation"/>
    <property type="evidence" value="ECO:0007669"/>
    <property type="project" value="InterPro"/>
</dbReference>
<dbReference type="NCBIfam" id="TIGR02937">
    <property type="entry name" value="sigma70-ECF"/>
    <property type="match status" value="1"/>
</dbReference>
<dbReference type="InterPro" id="IPR013325">
    <property type="entry name" value="RNA_pol_sigma_r2"/>
</dbReference>
<name>A0A4R8V929_9MICO</name>
<reference evidence="8 10" key="2">
    <citation type="submission" date="2019-03" db="EMBL/GenBank/DDBJ databases">
        <title>Genomics of glacier-inhabiting Cryobacterium strains.</title>
        <authorList>
            <person name="Liu Q."/>
            <person name="Xin Y.-H."/>
        </authorList>
    </citation>
    <scope>NUCLEOTIDE SEQUENCE [LARGE SCALE GENOMIC DNA]</scope>
    <source>
        <strain evidence="8 10">Hh8</strain>
    </source>
</reference>
<evidence type="ECO:0000256" key="2">
    <source>
        <dbReference type="ARBA" id="ARBA00023015"/>
    </source>
</evidence>
<dbReference type="GO" id="GO:0003677">
    <property type="term" value="F:DNA binding"/>
    <property type="evidence" value="ECO:0007669"/>
    <property type="project" value="InterPro"/>
</dbReference>
<dbReference type="Gene3D" id="1.10.10.10">
    <property type="entry name" value="Winged helix-like DNA-binding domain superfamily/Winged helix DNA-binding domain"/>
    <property type="match status" value="1"/>
</dbReference>
<dbReference type="PANTHER" id="PTHR43133">
    <property type="entry name" value="RNA POLYMERASE ECF-TYPE SIGMA FACTO"/>
    <property type="match status" value="1"/>
</dbReference>
<proteinExistence type="inferred from homology"/>
<evidence type="ECO:0000256" key="4">
    <source>
        <dbReference type="ARBA" id="ARBA00023163"/>
    </source>
</evidence>
<feature type="domain" description="RNA polymerase sigma-70 region 2" evidence="5">
    <location>
        <begin position="30"/>
        <end position="98"/>
    </location>
</feature>
<evidence type="ECO:0000259" key="6">
    <source>
        <dbReference type="Pfam" id="PF08281"/>
    </source>
</evidence>
<dbReference type="EMBL" id="FNIB01000021">
    <property type="protein sequence ID" value="SDO52009.1"/>
    <property type="molecule type" value="Genomic_DNA"/>
</dbReference>
<dbReference type="Gene3D" id="1.10.1740.10">
    <property type="match status" value="1"/>
</dbReference>
<dbReference type="Proteomes" id="UP000298252">
    <property type="component" value="Unassembled WGS sequence"/>
</dbReference>
<sequence length="193" mass="21464">MDGFGERVVESERGLLEAACSGDQRAFAELYSKHVRAVYWSVVRMLRSETHAEDTTQEVFVLAWNKRGSIRIVDQSILPWLLTSAQNLALNRLKKSRRESAHLSSQTSEELDVRAVDAESPGRIQMLGEAIDLAVGELSDMDQTLYYLCIDEGLSYAEAASALGTTHGGVRNRLSRVRRLLQISLAPQKEGIS</sequence>
<evidence type="ECO:0000256" key="1">
    <source>
        <dbReference type="ARBA" id="ARBA00010641"/>
    </source>
</evidence>
<dbReference type="InterPro" id="IPR013324">
    <property type="entry name" value="RNA_pol_sigma_r3/r4-like"/>
</dbReference>
<dbReference type="InterPro" id="IPR036388">
    <property type="entry name" value="WH-like_DNA-bd_sf"/>
</dbReference>
<evidence type="ECO:0000256" key="3">
    <source>
        <dbReference type="ARBA" id="ARBA00023082"/>
    </source>
</evidence>
<protein>
    <submittedName>
        <fullName evidence="8">RNA polymerase sigma factor</fullName>
    </submittedName>
    <submittedName>
        <fullName evidence="7">RNA polymerase sigma-70 factor, ECF subfamily</fullName>
    </submittedName>
</protein>
<keyword evidence="10" id="KW-1185">Reference proteome</keyword>
<evidence type="ECO:0000313" key="9">
    <source>
        <dbReference type="Proteomes" id="UP000199639"/>
    </source>
</evidence>
<gene>
    <name evidence="8" type="ORF">E3O21_06585</name>
    <name evidence="7" type="ORF">SAMN05216368_12118</name>
</gene>
<dbReference type="InterPro" id="IPR013249">
    <property type="entry name" value="RNA_pol_sigma70_r4_t2"/>
</dbReference>
<dbReference type="InterPro" id="IPR014284">
    <property type="entry name" value="RNA_pol_sigma-70_dom"/>
</dbReference>
<evidence type="ECO:0000313" key="7">
    <source>
        <dbReference type="EMBL" id="SDO52009.1"/>
    </source>
</evidence>
<dbReference type="Pfam" id="PF08281">
    <property type="entry name" value="Sigma70_r4_2"/>
    <property type="match status" value="1"/>
</dbReference>
<dbReference type="PANTHER" id="PTHR43133:SF51">
    <property type="entry name" value="RNA POLYMERASE SIGMA FACTOR"/>
    <property type="match status" value="1"/>
</dbReference>
<evidence type="ECO:0000313" key="8">
    <source>
        <dbReference type="EMBL" id="TFB78101.1"/>
    </source>
</evidence>
<dbReference type="SUPFAM" id="SSF88946">
    <property type="entry name" value="Sigma2 domain of RNA polymerase sigma factors"/>
    <property type="match status" value="1"/>
</dbReference>